<dbReference type="STRING" id="34002.SAMN04489859_100228"/>
<dbReference type="InterPro" id="IPR011032">
    <property type="entry name" value="GroES-like_sf"/>
</dbReference>
<dbReference type="GO" id="GO:0004803">
    <property type="term" value="F:transposase activity"/>
    <property type="evidence" value="ECO:0007669"/>
    <property type="project" value="InterPro"/>
</dbReference>
<dbReference type="Gene3D" id="3.90.180.10">
    <property type="entry name" value="Medium-chain alcohol dehydrogenases, catalytic domain"/>
    <property type="match status" value="2"/>
</dbReference>
<protein>
    <submittedName>
        <fullName evidence="2">Transposase IS116/IS110/IS902 family protein</fullName>
    </submittedName>
</protein>
<dbReference type="GO" id="GO:0003677">
    <property type="term" value="F:DNA binding"/>
    <property type="evidence" value="ECO:0007669"/>
    <property type="project" value="InterPro"/>
</dbReference>
<dbReference type="GO" id="GO:0006313">
    <property type="term" value="P:DNA transposition"/>
    <property type="evidence" value="ECO:0007669"/>
    <property type="project" value="InterPro"/>
</dbReference>
<feature type="domain" description="Transposase IS116/IS110/IS902 C-terminal" evidence="1">
    <location>
        <begin position="1"/>
        <end position="52"/>
    </location>
</feature>
<dbReference type="SUPFAM" id="SSF50129">
    <property type="entry name" value="GroES-like"/>
    <property type="match status" value="1"/>
</dbReference>
<dbReference type="EMBL" id="FODE01000002">
    <property type="protein sequence ID" value="SEN17721.1"/>
    <property type="molecule type" value="Genomic_DNA"/>
</dbReference>
<dbReference type="Pfam" id="PF02371">
    <property type="entry name" value="Transposase_20"/>
    <property type="match status" value="1"/>
</dbReference>
<proteinExistence type="predicted"/>
<keyword evidence="3" id="KW-1185">Reference proteome</keyword>
<dbReference type="RefSeq" id="WP_211657187.1">
    <property type="nucleotide sequence ID" value="NZ_CP067127.1"/>
</dbReference>
<evidence type="ECO:0000313" key="3">
    <source>
        <dbReference type="Proteomes" id="UP000199054"/>
    </source>
</evidence>
<reference evidence="2 3" key="1">
    <citation type="submission" date="2016-10" db="EMBL/GenBank/DDBJ databases">
        <authorList>
            <person name="de Groot N.N."/>
        </authorList>
    </citation>
    <scope>NUCLEOTIDE SEQUENCE [LARGE SCALE GENOMIC DNA]</scope>
    <source>
        <strain evidence="2 3">DSM 8512</strain>
    </source>
</reference>
<organism evidence="2 3">
    <name type="scientific">Paracoccus alcaliphilus</name>
    <dbReference type="NCBI Taxonomy" id="34002"/>
    <lineage>
        <taxon>Bacteria</taxon>
        <taxon>Pseudomonadati</taxon>
        <taxon>Pseudomonadota</taxon>
        <taxon>Alphaproteobacteria</taxon>
        <taxon>Rhodobacterales</taxon>
        <taxon>Paracoccaceae</taxon>
        <taxon>Paracoccus</taxon>
    </lineage>
</organism>
<dbReference type="Proteomes" id="UP000199054">
    <property type="component" value="Unassembled WGS sequence"/>
</dbReference>
<name>A0A1H8EDS9_9RHOB</name>
<gene>
    <name evidence="2" type="ORF">SAMN04489859_100228</name>
</gene>
<sequence length="179" mass="19225">MRGVGFIVAVTVVAEVGDFQRFVNPRQLMAYLGLTPSEHSSDASVRRDGITNTSPIIQRYPLISGIDLAGIVEASDNAEFAVGDAVVLNGRGLSQTHDGGFAQKARQPPDWLSKLSAGITTVNAPKAKRVEAWARLAYDFDLGKLDDMVTAVGLEEAPDVARSIFSGKIRGRTVVDVKR</sequence>
<evidence type="ECO:0000259" key="1">
    <source>
        <dbReference type="Pfam" id="PF02371"/>
    </source>
</evidence>
<dbReference type="AlphaFoldDB" id="A0A1H8EDS9"/>
<accession>A0A1H8EDS9</accession>
<evidence type="ECO:0000313" key="2">
    <source>
        <dbReference type="EMBL" id="SEN17721.1"/>
    </source>
</evidence>
<dbReference type="Gene3D" id="3.40.50.720">
    <property type="entry name" value="NAD(P)-binding Rossmann-like Domain"/>
    <property type="match status" value="1"/>
</dbReference>
<dbReference type="InterPro" id="IPR003346">
    <property type="entry name" value="Transposase_20"/>
</dbReference>